<evidence type="ECO:0000256" key="11">
    <source>
        <dbReference type="ARBA" id="ARBA00023125"/>
    </source>
</evidence>
<dbReference type="PROSITE" id="PS50950">
    <property type="entry name" value="ZF_THAP"/>
    <property type="match status" value="1"/>
</dbReference>
<sequence>MPVSCCAVNCTSRKVKGCTKSFFRIPHEPERRAAWLRALKRSEIQEGRETFSPAAWTPKGHERVCSDHFISGKRSTDPADPDYVPSLFNLPASASRSTNPSAWLKFKSAKKEWNVKNKKHVGPTKQDKPVVSIDALTGNKRHAVNSIESTEKKCDDSPSKSSDYFADDVVSVGSKASPVDVNLNPFKRHPAKDLSSSDSDLDPTPPRKLPREEAKPSVKKAFSWKIPMASSVNVISSDSDSSYCASDAEDKWKRPLSYDSQLARVASSISSLPAKVASANDKSTTKGRSSDVRGSKTTGKTSTVTPEPRSAIMRGGVKIGESGLSFSSLRRDEADSQGSKNKEKRRSPKEIQGRKRQPLLKKQKELERQRKKEGKEQERGTKKKMKEMEAAKKRAEKEAIKRMRPGECLKNITTVLDRHLAESECGLRDKILTELEGTGSTVQIVDQPFPYSVTWKRTVTLHNFGEDALLGSVSTKDTEEDETLVYVPVDDFVRLVYNYKQQQQGDTCSSSKETLQSFVNGIKAHSGKKVTLLILGLQKYFTAQHQKQFRDEVQNNNVMPEDSKEKKKRRKGRKKALSFQERT</sequence>
<feature type="region of interest" description="Disordered" evidence="17">
    <location>
        <begin position="176"/>
        <end position="219"/>
    </location>
</feature>
<comment type="cofactor">
    <cofactor evidence="1">
        <name>Mg(2+)</name>
        <dbReference type="ChEBI" id="CHEBI:18420"/>
    </cofactor>
</comment>
<feature type="compositionally biased region" description="Low complexity" evidence="17">
    <location>
        <begin position="295"/>
        <end position="305"/>
    </location>
</feature>
<keyword evidence="6" id="KW-0227">DNA damage</keyword>
<keyword evidence="20" id="KW-1185">Reference proteome</keyword>
<evidence type="ECO:0000256" key="1">
    <source>
        <dbReference type="ARBA" id="ARBA00001946"/>
    </source>
</evidence>
<dbReference type="SUPFAM" id="SSF57716">
    <property type="entry name" value="Glucocorticoid receptor-like (DNA-binding domain)"/>
    <property type="match status" value="1"/>
</dbReference>
<keyword evidence="12" id="KW-0233">DNA recombination</keyword>
<evidence type="ECO:0000256" key="14">
    <source>
        <dbReference type="ARBA" id="ARBA00023242"/>
    </source>
</evidence>
<keyword evidence="8" id="KW-0378">Hydrolase</keyword>
<protein>
    <submittedName>
        <fullName evidence="19">EME1 protein</fullName>
    </submittedName>
</protein>
<evidence type="ECO:0000259" key="18">
    <source>
        <dbReference type="PROSITE" id="PS50950"/>
    </source>
</evidence>
<evidence type="ECO:0000256" key="7">
    <source>
        <dbReference type="ARBA" id="ARBA00022771"/>
    </source>
</evidence>
<evidence type="ECO:0000256" key="17">
    <source>
        <dbReference type="SAM" id="MobiDB-lite"/>
    </source>
</evidence>
<dbReference type="GO" id="GO:0005634">
    <property type="term" value="C:nucleus"/>
    <property type="evidence" value="ECO:0007669"/>
    <property type="project" value="UniProtKB-SubCell"/>
</dbReference>
<evidence type="ECO:0000256" key="8">
    <source>
        <dbReference type="ARBA" id="ARBA00022801"/>
    </source>
</evidence>
<dbReference type="PANTHER" id="PTHR21077">
    <property type="entry name" value="EME1 PROTEIN"/>
    <property type="match status" value="1"/>
</dbReference>
<keyword evidence="10" id="KW-0460">Magnesium</keyword>
<dbReference type="PANTHER" id="PTHR21077:SF5">
    <property type="entry name" value="CROSSOVER JUNCTION ENDONUCLEASE MMS4"/>
    <property type="match status" value="1"/>
</dbReference>
<evidence type="ECO:0000313" key="20">
    <source>
        <dbReference type="Proteomes" id="UP000838412"/>
    </source>
</evidence>
<feature type="domain" description="THAP-type" evidence="18">
    <location>
        <begin position="1"/>
        <end position="88"/>
    </location>
</feature>
<evidence type="ECO:0000256" key="9">
    <source>
        <dbReference type="ARBA" id="ARBA00022833"/>
    </source>
</evidence>
<dbReference type="GO" id="GO:0006302">
    <property type="term" value="P:double-strand break repair"/>
    <property type="evidence" value="ECO:0007669"/>
    <property type="project" value="TreeGrafter"/>
</dbReference>
<dbReference type="SMART" id="SM00980">
    <property type="entry name" value="THAP"/>
    <property type="match status" value="1"/>
</dbReference>
<dbReference type="AlphaFoldDB" id="A0A8K0AGB0"/>
<keyword evidence="9" id="KW-0862">Zinc</keyword>
<keyword evidence="3" id="KW-0540">Nuclease</keyword>
<evidence type="ECO:0000256" key="4">
    <source>
        <dbReference type="ARBA" id="ARBA00022723"/>
    </source>
</evidence>
<keyword evidence="7 16" id="KW-0863">Zinc-finger</keyword>
<evidence type="ECO:0000313" key="19">
    <source>
        <dbReference type="EMBL" id="CAH1274530.1"/>
    </source>
</evidence>
<dbReference type="EMBL" id="OV696694">
    <property type="protein sequence ID" value="CAH1274530.1"/>
    <property type="molecule type" value="Genomic_DNA"/>
</dbReference>
<dbReference type="InterPro" id="IPR006612">
    <property type="entry name" value="THAP_Znf"/>
</dbReference>
<dbReference type="GO" id="GO:0031297">
    <property type="term" value="P:replication fork processing"/>
    <property type="evidence" value="ECO:0007669"/>
    <property type="project" value="TreeGrafter"/>
</dbReference>
<dbReference type="GO" id="GO:0003677">
    <property type="term" value="F:DNA binding"/>
    <property type="evidence" value="ECO:0007669"/>
    <property type="project" value="UniProtKB-UniRule"/>
</dbReference>
<dbReference type="OrthoDB" id="7331812at2759"/>
<dbReference type="Gene3D" id="3.40.50.10130">
    <property type="match status" value="1"/>
</dbReference>
<feature type="region of interest" description="Disordered" evidence="17">
    <location>
        <begin position="269"/>
        <end position="388"/>
    </location>
</feature>
<keyword evidence="5" id="KW-0255">Endonuclease</keyword>
<evidence type="ECO:0000256" key="10">
    <source>
        <dbReference type="ARBA" id="ARBA00022842"/>
    </source>
</evidence>
<dbReference type="GO" id="GO:0048476">
    <property type="term" value="C:Holliday junction resolvase complex"/>
    <property type="evidence" value="ECO:0007669"/>
    <property type="project" value="InterPro"/>
</dbReference>
<evidence type="ECO:0000256" key="12">
    <source>
        <dbReference type="ARBA" id="ARBA00023172"/>
    </source>
</evidence>
<keyword evidence="11 16" id="KW-0238">DNA-binding</keyword>
<evidence type="ECO:0000256" key="16">
    <source>
        <dbReference type="PROSITE-ProRule" id="PRU00309"/>
    </source>
</evidence>
<name>A0A8K0AGB0_BRALA</name>
<keyword evidence="15" id="KW-0469">Meiosis</keyword>
<proteinExistence type="predicted"/>
<keyword evidence="14" id="KW-0539">Nucleus</keyword>
<dbReference type="GO" id="GO:0008270">
    <property type="term" value="F:zinc ion binding"/>
    <property type="evidence" value="ECO:0007669"/>
    <property type="project" value="UniProtKB-KW"/>
</dbReference>
<dbReference type="GO" id="GO:0031573">
    <property type="term" value="P:mitotic intra-S DNA damage checkpoint signaling"/>
    <property type="evidence" value="ECO:0007669"/>
    <property type="project" value="TreeGrafter"/>
</dbReference>
<evidence type="ECO:0000256" key="5">
    <source>
        <dbReference type="ARBA" id="ARBA00022759"/>
    </source>
</evidence>
<evidence type="ECO:0000256" key="13">
    <source>
        <dbReference type="ARBA" id="ARBA00023204"/>
    </source>
</evidence>
<feature type="compositionally biased region" description="Basic and acidic residues" evidence="17">
    <location>
        <begin position="362"/>
        <end position="388"/>
    </location>
</feature>
<organism evidence="19 20">
    <name type="scientific">Branchiostoma lanceolatum</name>
    <name type="common">Common lancelet</name>
    <name type="synonym">Amphioxus lanceolatum</name>
    <dbReference type="NCBI Taxonomy" id="7740"/>
    <lineage>
        <taxon>Eukaryota</taxon>
        <taxon>Metazoa</taxon>
        <taxon>Chordata</taxon>
        <taxon>Cephalochordata</taxon>
        <taxon>Leptocardii</taxon>
        <taxon>Amphioxiformes</taxon>
        <taxon>Branchiostomatidae</taxon>
        <taxon>Branchiostoma</taxon>
    </lineage>
</organism>
<evidence type="ECO:0000256" key="15">
    <source>
        <dbReference type="ARBA" id="ARBA00023254"/>
    </source>
</evidence>
<dbReference type="InterPro" id="IPR033310">
    <property type="entry name" value="Mms4/EME1/EME2"/>
</dbReference>
<dbReference type="GO" id="GO:0008821">
    <property type="term" value="F:crossover junction DNA endonuclease activity"/>
    <property type="evidence" value="ECO:0007669"/>
    <property type="project" value="TreeGrafter"/>
</dbReference>
<evidence type="ECO:0000256" key="6">
    <source>
        <dbReference type="ARBA" id="ARBA00022763"/>
    </source>
</evidence>
<accession>A0A8K0AGB0</accession>
<dbReference type="Pfam" id="PF05485">
    <property type="entry name" value="THAP"/>
    <property type="match status" value="1"/>
</dbReference>
<reference evidence="19" key="1">
    <citation type="submission" date="2022-01" db="EMBL/GenBank/DDBJ databases">
        <authorList>
            <person name="Braso-Vives M."/>
        </authorList>
    </citation>
    <scope>NUCLEOTIDE SEQUENCE</scope>
</reference>
<feature type="compositionally biased region" description="Basic residues" evidence="17">
    <location>
        <begin position="566"/>
        <end position="576"/>
    </location>
</feature>
<evidence type="ECO:0000256" key="3">
    <source>
        <dbReference type="ARBA" id="ARBA00022722"/>
    </source>
</evidence>
<keyword evidence="4" id="KW-0479">Metal-binding</keyword>
<dbReference type="Proteomes" id="UP000838412">
    <property type="component" value="Chromosome 9"/>
</dbReference>
<dbReference type="GO" id="GO:0000712">
    <property type="term" value="P:resolution of meiotic recombination intermediates"/>
    <property type="evidence" value="ECO:0007669"/>
    <property type="project" value="TreeGrafter"/>
</dbReference>
<comment type="subcellular location">
    <subcellularLocation>
        <location evidence="2">Nucleus</location>
    </subcellularLocation>
</comment>
<keyword evidence="13" id="KW-0234">DNA repair</keyword>
<gene>
    <name evidence="19" type="primary">EME1</name>
    <name evidence="19" type="ORF">BLAG_LOCUS25526</name>
</gene>
<feature type="region of interest" description="Disordered" evidence="17">
    <location>
        <begin position="551"/>
        <end position="583"/>
    </location>
</feature>
<evidence type="ECO:0000256" key="2">
    <source>
        <dbReference type="ARBA" id="ARBA00004123"/>
    </source>
</evidence>